<dbReference type="InterPro" id="IPR036890">
    <property type="entry name" value="HATPase_C_sf"/>
</dbReference>
<dbReference type="RefSeq" id="WP_353112903.1">
    <property type="nucleotide sequence ID" value="NZ_APND01000005.1"/>
</dbReference>
<proteinExistence type="predicted"/>
<reference evidence="1 2" key="1">
    <citation type="submission" date="2013-03" db="EMBL/GenBank/DDBJ databases">
        <title>Salinisphaera dokdonensis CL-ES53 Genome Sequencing.</title>
        <authorList>
            <person name="Li C."/>
            <person name="Lai Q."/>
            <person name="Shao Z."/>
        </authorList>
    </citation>
    <scope>NUCLEOTIDE SEQUENCE [LARGE SCALE GENOMIC DNA]</scope>
    <source>
        <strain evidence="1 2">CL-ES53</strain>
    </source>
</reference>
<keyword evidence="2" id="KW-1185">Reference proteome</keyword>
<dbReference type="Gene3D" id="3.30.565.10">
    <property type="entry name" value="Histidine kinase-like ATPase, C-terminal domain"/>
    <property type="match status" value="1"/>
</dbReference>
<protein>
    <submittedName>
        <fullName evidence="1">Uncharacterized protein</fullName>
    </submittedName>
</protein>
<evidence type="ECO:0000313" key="2">
    <source>
        <dbReference type="Proteomes" id="UP001460888"/>
    </source>
</evidence>
<dbReference type="Proteomes" id="UP001460888">
    <property type="component" value="Unassembled WGS sequence"/>
</dbReference>
<accession>A0ABV2B3V6</accession>
<evidence type="ECO:0000313" key="1">
    <source>
        <dbReference type="EMBL" id="MES1930575.1"/>
    </source>
</evidence>
<organism evidence="1 2">
    <name type="scientific">Salinisphaera dokdonensis CL-ES53</name>
    <dbReference type="NCBI Taxonomy" id="1304272"/>
    <lineage>
        <taxon>Bacteria</taxon>
        <taxon>Pseudomonadati</taxon>
        <taxon>Pseudomonadota</taxon>
        <taxon>Gammaproteobacteria</taxon>
        <taxon>Salinisphaerales</taxon>
        <taxon>Salinisphaeraceae</taxon>
        <taxon>Salinisphaera</taxon>
    </lineage>
</organism>
<name>A0ABV2B3V6_9GAMM</name>
<dbReference type="EMBL" id="APND01000005">
    <property type="protein sequence ID" value="MES1930575.1"/>
    <property type="molecule type" value="Genomic_DNA"/>
</dbReference>
<sequence>MTDSFNLFGFQISSSEDDIKALRKRELKNLLTSYGDEADIFTEVIQNAYDAVVRAYDEGLYGPNETPEITIVIGKRATGDRHYLLVSENGTGMPPSVARQFTVPGFSANKKLGSTVGHKGVGASFFAAASNRFGVVTIDDDGLRTEAEIRGAYDWITGESAPNPQVFEKLDLPHRLHEFLPAKRGTAVYYEFHPGLKPATLSHIVLKDSDNPQRELERWATFFCFKTPIGQIEPPSDDNSPVKVGIALDDGTDLYRSDWTIVDYDLAARTLGYPYPSRILKIATDVQTIDSMPEAQRVWRNKGRHQALRLVWHGSDVEKELSIHHDFTEDERLIFDQHFQFITVFFAYSTDILKEIHKRVGTRAQVFKYGIRIGSDGVAQGRMLDFDLTSNTGLNRQAHAVVAFKRLELDVGRKIASSEAVTEVIRKIARRAMTVLAEYRWALKKKELSDPSYDLDSWRQQTKDRTSDSLIRVFYKTLAKPAALEVDPNSENDVIALFSALIEAQVIKGYRIQALSGFNRYDGLIHINRDDPSFQKIDDPLSVRSEEWGSSGDYQVVEFKLQFDSLLEDFENKIKAPKDIKLLICWNLPDINVPRGHIQYTYGERRDFRSLYGMTHVWEDENASSYIPIISLKHLVAEKLASLEVGSPGIGTARLKDLESLDSEMAL</sequence>
<gene>
    <name evidence="1" type="ORF">SADO_15034</name>
</gene>
<comment type="caution">
    <text evidence="1">The sequence shown here is derived from an EMBL/GenBank/DDBJ whole genome shotgun (WGS) entry which is preliminary data.</text>
</comment>
<dbReference type="SUPFAM" id="SSF55874">
    <property type="entry name" value="ATPase domain of HSP90 chaperone/DNA topoisomerase II/histidine kinase"/>
    <property type="match status" value="1"/>
</dbReference>